<accession>W2RNT1</accession>
<proteinExistence type="predicted"/>
<dbReference type="EMBL" id="KB822723">
    <property type="protein sequence ID" value="ETN37980.1"/>
    <property type="molecule type" value="Genomic_DNA"/>
</dbReference>
<dbReference type="HOGENOM" id="CLU_983523_0_0_1"/>
<dbReference type="eggNOG" id="ENOG502SRFI">
    <property type="taxonomic scope" value="Eukaryota"/>
</dbReference>
<dbReference type="OrthoDB" id="5383057at2759"/>
<evidence type="ECO:0000313" key="2">
    <source>
        <dbReference type="EMBL" id="ETN37980.1"/>
    </source>
</evidence>
<dbReference type="InParanoid" id="W2RNT1"/>
<reference evidence="2 3" key="1">
    <citation type="submission" date="2013-03" db="EMBL/GenBank/DDBJ databases">
        <title>The Genome Sequence of Phialophora europaea CBS 101466.</title>
        <authorList>
            <consortium name="The Broad Institute Genomics Platform"/>
            <person name="Cuomo C."/>
            <person name="de Hoog S."/>
            <person name="Gorbushina A."/>
            <person name="Walker B."/>
            <person name="Young S.K."/>
            <person name="Zeng Q."/>
            <person name="Gargeya S."/>
            <person name="Fitzgerald M."/>
            <person name="Haas B."/>
            <person name="Abouelleil A."/>
            <person name="Allen A.W."/>
            <person name="Alvarado L."/>
            <person name="Arachchi H.M."/>
            <person name="Berlin A.M."/>
            <person name="Chapman S.B."/>
            <person name="Gainer-Dewar J."/>
            <person name="Goldberg J."/>
            <person name="Griggs A."/>
            <person name="Gujja S."/>
            <person name="Hansen M."/>
            <person name="Howarth C."/>
            <person name="Imamovic A."/>
            <person name="Ireland A."/>
            <person name="Larimer J."/>
            <person name="McCowan C."/>
            <person name="Murphy C."/>
            <person name="Pearson M."/>
            <person name="Poon T.W."/>
            <person name="Priest M."/>
            <person name="Roberts A."/>
            <person name="Saif S."/>
            <person name="Shea T."/>
            <person name="Sisk P."/>
            <person name="Sykes S."/>
            <person name="Wortman J."/>
            <person name="Nusbaum C."/>
            <person name="Birren B."/>
        </authorList>
    </citation>
    <scope>NUCLEOTIDE SEQUENCE [LARGE SCALE GENOMIC DNA]</scope>
    <source>
        <strain evidence="2 3">CBS 101466</strain>
    </source>
</reference>
<protein>
    <submittedName>
        <fullName evidence="2">Uncharacterized protein</fullName>
    </submittedName>
</protein>
<dbReference type="VEuPathDB" id="FungiDB:HMPREF1541_07603"/>
<feature type="compositionally biased region" description="Basic and acidic residues" evidence="1">
    <location>
        <begin position="251"/>
        <end position="260"/>
    </location>
</feature>
<dbReference type="RefSeq" id="XP_008720149.1">
    <property type="nucleotide sequence ID" value="XM_008721927.1"/>
</dbReference>
<name>W2RNT1_CYPE1</name>
<organism evidence="2 3">
    <name type="scientific">Cyphellophora europaea (strain CBS 101466)</name>
    <name type="common">Phialophora europaea</name>
    <dbReference type="NCBI Taxonomy" id="1220924"/>
    <lineage>
        <taxon>Eukaryota</taxon>
        <taxon>Fungi</taxon>
        <taxon>Dikarya</taxon>
        <taxon>Ascomycota</taxon>
        <taxon>Pezizomycotina</taxon>
        <taxon>Eurotiomycetes</taxon>
        <taxon>Chaetothyriomycetidae</taxon>
        <taxon>Chaetothyriales</taxon>
        <taxon>Cyphellophoraceae</taxon>
        <taxon>Cyphellophora</taxon>
    </lineage>
</organism>
<evidence type="ECO:0000256" key="1">
    <source>
        <dbReference type="SAM" id="MobiDB-lite"/>
    </source>
</evidence>
<dbReference type="AlphaFoldDB" id="W2RNT1"/>
<dbReference type="GeneID" id="19974942"/>
<feature type="compositionally biased region" description="Polar residues" evidence="1">
    <location>
        <begin position="59"/>
        <end position="70"/>
    </location>
</feature>
<feature type="compositionally biased region" description="Basic and acidic residues" evidence="1">
    <location>
        <begin position="272"/>
        <end position="282"/>
    </location>
</feature>
<gene>
    <name evidence="2" type="ORF">HMPREF1541_07603</name>
</gene>
<evidence type="ECO:0000313" key="3">
    <source>
        <dbReference type="Proteomes" id="UP000030752"/>
    </source>
</evidence>
<keyword evidence="3" id="KW-1185">Reference proteome</keyword>
<dbReference type="Proteomes" id="UP000030752">
    <property type="component" value="Unassembled WGS sequence"/>
</dbReference>
<sequence length="295" mass="29371">MSYAANPRASGNHPASADPNVPQESIGAIASDSLAADSIKQGGDFANQDPNAVPLGVSGSKSTLNTTDTSGAVPLSAAASGTAREKQQAQSAGSDERGVTGLKYPDATGQPGFSGAHTGEGGYHGSPAADRQGGGYTTQPAGASDFGATTTSTSDVDSSQIRSGSAAVSSSNNNTNTTSGSTSTNQAQSASTSGTTGIRPHVDAAPNYAARVSGAIDNDNERQPKGDNLVEGGDIPAGKKTFTGDVGGPKDPGRLAEQRFEGINANVPGGGTDRDRQGERDVGGQYGALEGSERI</sequence>
<feature type="compositionally biased region" description="Low complexity" evidence="1">
    <location>
        <begin position="149"/>
        <end position="197"/>
    </location>
</feature>
<feature type="region of interest" description="Disordered" evidence="1">
    <location>
        <begin position="1"/>
        <end position="295"/>
    </location>
</feature>
<feature type="compositionally biased region" description="Low complexity" evidence="1">
    <location>
        <begin position="25"/>
        <end position="39"/>
    </location>
</feature>